<accession>A0ABW0PM33</accession>
<comment type="caution">
    <text evidence="1">The sequence shown here is derived from an EMBL/GenBank/DDBJ whole genome shotgun (WGS) entry which is preliminary data.</text>
</comment>
<dbReference type="Proteomes" id="UP001596031">
    <property type="component" value="Unassembled WGS sequence"/>
</dbReference>
<organism evidence="1 2">
    <name type="scientific">Massilia jejuensis</name>
    <dbReference type="NCBI Taxonomy" id="648894"/>
    <lineage>
        <taxon>Bacteria</taxon>
        <taxon>Pseudomonadati</taxon>
        <taxon>Pseudomonadota</taxon>
        <taxon>Betaproteobacteria</taxon>
        <taxon>Burkholderiales</taxon>
        <taxon>Oxalobacteraceae</taxon>
        <taxon>Telluria group</taxon>
        <taxon>Massilia</taxon>
    </lineage>
</organism>
<evidence type="ECO:0000313" key="2">
    <source>
        <dbReference type="Proteomes" id="UP001596031"/>
    </source>
</evidence>
<protein>
    <recommendedName>
        <fullName evidence="3">GNAT family N-acetyltransferase</fullName>
    </recommendedName>
</protein>
<dbReference type="EMBL" id="JBHSMS010000054">
    <property type="protein sequence ID" value="MFC5512802.1"/>
    <property type="molecule type" value="Genomic_DNA"/>
</dbReference>
<evidence type="ECO:0000313" key="1">
    <source>
        <dbReference type="EMBL" id="MFC5512802.1"/>
    </source>
</evidence>
<keyword evidence="2" id="KW-1185">Reference proteome</keyword>
<gene>
    <name evidence="1" type="ORF">ACFPOU_16995</name>
</gene>
<evidence type="ECO:0008006" key="3">
    <source>
        <dbReference type="Google" id="ProtNLM"/>
    </source>
</evidence>
<sequence>MKRTYEIHARPADIGDGWKLTLLEDGQEAGGGVFPILDDDPHQGMTWWNALTEERRAHWLMMSASAMPAAARRAYLLAHAYNEAFEEGESWAM</sequence>
<name>A0ABW0PM33_9BURK</name>
<dbReference type="RefSeq" id="WP_379723768.1">
    <property type="nucleotide sequence ID" value="NZ_JBHSMS010000054.1"/>
</dbReference>
<proteinExistence type="predicted"/>
<reference evidence="2" key="1">
    <citation type="journal article" date="2019" name="Int. J. Syst. Evol. Microbiol.">
        <title>The Global Catalogue of Microorganisms (GCM) 10K type strain sequencing project: providing services to taxonomists for standard genome sequencing and annotation.</title>
        <authorList>
            <consortium name="The Broad Institute Genomics Platform"/>
            <consortium name="The Broad Institute Genome Sequencing Center for Infectious Disease"/>
            <person name="Wu L."/>
            <person name="Ma J."/>
        </authorList>
    </citation>
    <scope>NUCLEOTIDE SEQUENCE [LARGE SCALE GENOMIC DNA]</scope>
    <source>
        <strain evidence="2">CCUG 38813</strain>
    </source>
</reference>